<dbReference type="AlphaFoldDB" id="A0A167LDV8"/>
<evidence type="ECO:0000256" key="7">
    <source>
        <dbReference type="ARBA" id="ARBA00063309"/>
    </source>
</evidence>
<dbReference type="OrthoDB" id="6220758at2759"/>
<reference evidence="10 11" key="1">
    <citation type="journal article" date="2016" name="Genome Biol. Evol.">
        <title>Divergent and convergent evolution of fungal pathogenicity.</title>
        <authorList>
            <person name="Shang Y."/>
            <person name="Xiao G."/>
            <person name="Zheng P."/>
            <person name="Cen K."/>
            <person name="Zhan S."/>
            <person name="Wang C."/>
        </authorList>
    </citation>
    <scope>NUCLEOTIDE SEQUENCE [LARGE SCALE GENOMIC DNA]</scope>
    <source>
        <strain evidence="10 11">ARSEF 2679</strain>
    </source>
</reference>
<evidence type="ECO:0000256" key="3">
    <source>
        <dbReference type="ARBA" id="ARBA00018633"/>
    </source>
</evidence>
<dbReference type="EMBL" id="AZHB01000042">
    <property type="protein sequence ID" value="OAA52971.1"/>
    <property type="molecule type" value="Genomic_DNA"/>
</dbReference>
<dbReference type="SUPFAM" id="SSF53067">
    <property type="entry name" value="Actin-like ATPase domain"/>
    <property type="match status" value="2"/>
</dbReference>
<dbReference type="CDD" id="cd19164">
    <property type="entry name" value="AKR_ARA2"/>
    <property type="match status" value="1"/>
</dbReference>
<dbReference type="GO" id="GO:0070485">
    <property type="term" value="P:dehydro-D-arabinono-1,4-lactone biosynthetic process"/>
    <property type="evidence" value="ECO:0007669"/>
    <property type="project" value="TreeGrafter"/>
</dbReference>
<keyword evidence="4" id="KW-0963">Cytoplasm</keyword>
<name>A0A167LDV8_CORFA</name>
<dbReference type="Gene3D" id="3.30.420.40">
    <property type="match status" value="2"/>
</dbReference>
<dbReference type="GeneID" id="30025431"/>
<dbReference type="Pfam" id="PF00248">
    <property type="entry name" value="Aldo_ket_red"/>
    <property type="match status" value="1"/>
</dbReference>
<evidence type="ECO:0000256" key="2">
    <source>
        <dbReference type="ARBA" id="ARBA00005665"/>
    </source>
</evidence>
<organism evidence="10 11">
    <name type="scientific">Cordyceps fumosorosea (strain ARSEF 2679)</name>
    <name type="common">Isaria fumosorosea</name>
    <dbReference type="NCBI Taxonomy" id="1081104"/>
    <lineage>
        <taxon>Eukaryota</taxon>
        <taxon>Fungi</taxon>
        <taxon>Dikarya</taxon>
        <taxon>Ascomycota</taxon>
        <taxon>Pezizomycotina</taxon>
        <taxon>Sordariomycetes</taxon>
        <taxon>Hypocreomycetidae</taxon>
        <taxon>Hypocreales</taxon>
        <taxon>Cordycipitaceae</taxon>
        <taxon>Cordyceps</taxon>
    </lineage>
</organism>
<dbReference type="FunFam" id="3.90.640.10:FF:000014">
    <property type="entry name" value="Putative actin-related protein 6"/>
    <property type="match status" value="1"/>
</dbReference>
<dbReference type="STRING" id="1081104.A0A167LDV8"/>
<dbReference type="InterPro" id="IPR023210">
    <property type="entry name" value="NADP_OxRdtase_dom"/>
</dbReference>
<feature type="domain" description="NADP-dependent oxidoreductase" evidence="9">
    <location>
        <begin position="17"/>
        <end position="319"/>
    </location>
</feature>
<protein>
    <recommendedName>
        <fullName evidence="3">Actin-like protein ARP6</fullName>
    </recommendedName>
    <alternativeName>
        <fullName evidence="8">Actin-like protein arp6</fullName>
    </alternativeName>
</protein>
<proteinExistence type="inferred from homology"/>
<evidence type="ECO:0000256" key="4">
    <source>
        <dbReference type="ARBA" id="ARBA00022490"/>
    </source>
</evidence>
<dbReference type="SMART" id="SM00268">
    <property type="entry name" value="ACTIN"/>
    <property type="match status" value="1"/>
</dbReference>
<comment type="similarity">
    <text evidence="2">Belongs to the actin family. ARP6 subfamily.</text>
</comment>
<dbReference type="Pfam" id="PF00022">
    <property type="entry name" value="Actin"/>
    <property type="match status" value="1"/>
</dbReference>
<evidence type="ECO:0000256" key="1">
    <source>
        <dbReference type="ARBA" id="ARBA00004496"/>
    </source>
</evidence>
<dbReference type="InterPro" id="IPR004000">
    <property type="entry name" value="Actin"/>
</dbReference>
<comment type="subcellular location">
    <subcellularLocation>
        <location evidence="1">Cytoplasm</location>
    </subcellularLocation>
</comment>
<evidence type="ECO:0000259" key="9">
    <source>
        <dbReference type="Pfam" id="PF00248"/>
    </source>
</evidence>
<evidence type="ECO:0000256" key="6">
    <source>
        <dbReference type="ARBA" id="ARBA00025222"/>
    </source>
</evidence>
<dbReference type="GO" id="GO:0005634">
    <property type="term" value="C:nucleus"/>
    <property type="evidence" value="ECO:0007669"/>
    <property type="project" value="UniProtKB-ARBA"/>
</dbReference>
<dbReference type="CDD" id="cd10210">
    <property type="entry name" value="ASKHA_NBD_Arp6"/>
    <property type="match status" value="1"/>
</dbReference>
<dbReference type="InterPro" id="IPR036812">
    <property type="entry name" value="NAD(P)_OxRdtase_dom_sf"/>
</dbReference>
<dbReference type="Gene3D" id="3.90.640.10">
    <property type="entry name" value="Actin, Chain A, domain 4"/>
    <property type="match status" value="1"/>
</dbReference>
<keyword evidence="5" id="KW-0560">Oxidoreductase</keyword>
<evidence type="ECO:0000256" key="8">
    <source>
        <dbReference type="ARBA" id="ARBA00073820"/>
    </source>
</evidence>
<dbReference type="InterPro" id="IPR043129">
    <property type="entry name" value="ATPase_NBD"/>
</dbReference>
<comment type="function">
    <text evidence="6">Component of the SWR1 complex which mediates the ATP-dependent exchange of histone H2A for the H2A variant HZT1 leading to transcriptional regulation of selected genes by chromatin remodeling. Involved in chromosome stability.</text>
</comment>
<dbReference type="RefSeq" id="XP_018700056.1">
    <property type="nucleotide sequence ID" value="XM_018852742.1"/>
</dbReference>
<sequence>MDIQRAASRPLSEVLPPLILGTATFNHQYHHDPSQMPYVDIVRRALDHNIAAFDTSPYYGPSELLLGDALRRIEPAPARDSYFLITKAGRIAGDEFDYSPAWVRYSVFRSLERLGTDRLDLVYMHDVEFVSPAEVLGAVNELRRLRDQGVIRYVGISGYPVRTLASLAEMILRETSEPVDAVLSYGHFCVQNAQLGRAEILERFASAGVDCVLNASMLNMGLLTSRGVNSLPMAAWHPAPQELRKACHDLAAIADAENRHLEEVAIRWSLRNWMYQGSKFGTGCYKREGNEHLPVRIGASVMGVSTVDQLEETWQLWKSVTSEPGQDATNVLVEERMWPSLGDWKDYAWESGGPSFINTRRVMGMVPNDDIAKRLHVTARDEQSSNLENLLSPRRQPAATDGCSIFMAGGRKSKSTASPAKPKNTFVLDNGASTLKAGFVRDGQIGQPRIIPNCIARDRNRKVYVASELEKCTDFGEIQFRRPVEKGFIVNWEVQSEIWDYEFFGSKAPSPCNPSETRLVLAEPPNGLPVLQANCDQIVFEEYGFESYYRGVGPAFNAYHDVQSLFRTPLDAATAANIPAEILLVIDSGYSHTTVTPVFQGRPLHSAVRRLDVGGKLLTNYMARQISLRHFDVRNDPHIVNEMKELSCFVSLDFKRDLERSWKGTRGQRRPEYESGGGIAKDYILPDFHKNLKGSLRDYDPANHTKAQKLAAVQADDDVLTLRNERFTIPEMVFNPSDIGLRQPGIAELIHQSLQDLPVGLWPGLLANMVVVGGNSLFHGFIQRLQKEVVQRVPDDCVVRVARPADPLTSTWAGAANLASHAEMERLAVTKQQYEEHGQAWVARRFAMGPDAS</sequence>
<dbReference type="Gene3D" id="3.20.20.100">
    <property type="entry name" value="NADP-dependent oxidoreductase domain"/>
    <property type="match status" value="1"/>
</dbReference>
<dbReference type="PANTHER" id="PTHR42686">
    <property type="entry name" value="GH17980P-RELATED"/>
    <property type="match status" value="1"/>
</dbReference>
<comment type="subunit">
    <text evidence="7">Component of the SWR1 chromatin remodeling complex.</text>
</comment>
<dbReference type="PANTHER" id="PTHR42686:SF1">
    <property type="entry name" value="GH17980P-RELATED"/>
    <property type="match status" value="1"/>
</dbReference>
<comment type="caution">
    <text evidence="10">The sequence shown here is derived from an EMBL/GenBank/DDBJ whole genome shotgun (WGS) entry which is preliminary data.</text>
</comment>
<dbReference type="GO" id="GO:0005829">
    <property type="term" value="C:cytosol"/>
    <property type="evidence" value="ECO:0007669"/>
    <property type="project" value="TreeGrafter"/>
</dbReference>
<evidence type="ECO:0000256" key="5">
    <source>
        <dbReference type="ARBA" id="ARBA00023002"/>
    </source>
</evidence>
<evidence type="ECO:0000313" key="10">
    <source>
        <dbReference type="EMBL" id="OAA52971.1"/>
    </source>
</evidence>
<gene>
    <name evidence="10" type="ORF">ISF_09139</name>
</gene>
<dbReference type="InterPro" id="IPR020471">
    <property type="entry name" value="AKR"/>
</dbReference>
<dbReference type="Proteomes" id="UP000076744">
    <property type="component" value="Unassembled WGS sequence"/>
</dbReference>
<keyword evidence="11" id="KW-1185">Reference proteome</keyword>
<dbReference type="InterPro" id="IPR044480">
    <property type="entry name" value="Ara2-like"/>
</dbReference>
<dbReference type="GO" id="GO:0045290">
    <property type="term" value="F:D-arabinose 1-dehydrogenase [NAD(P)+] activity"/>
    <property type="evidence" value="ECO:0007669"/>
    <property type="project" value="InterPro"/>
</dbReference>
<evidence type="ECO:0000313" key="11">
    <source>
        <dbReference type="Proteomes" id="UP000076744"/>
    </source>
</evidence>
<accession>A0A167LDV8</accession>
<dbReference type="SUPFAM" id="SSF51430">
    <property type="entry name" value="NAD(P)-linked oxidoreductase"/>
    <property type="match status" value="1"/>
</dbReference>